<dbReference type="GO" id="GO:0008270">
    <property type="term" value="F:zinc ion binding"/>
    <property type="evidence" value="ECO:0007669"/>
    <property type="project" value="UniProtKB-KW"/>
</dbReference>
<comment type="pathway">
    <text evidence="2">Protein modification; protein ubiquitination.</text>
</comment>
<keyword evidence="8 9" id="KW-0862">Zinc</keyword>
<keyword evidence="5" id="KW-0677">Repeat</keyword>
<dbReference type="GeneTree" id="ENSGT00950000183077"/>
<dbReference type="GO" id="GO:0000209">
    <property type="term" value="P:protein polyubiquitination"/>
    <property type="evidence" value="ECO:0007669"/>
    <property type="project" value="InterPro"/>
</dbReference>
<sequence length="140" mass="15567">MAEAAATAAPAIPGAWTKHVTCRYFMHGLCKEGINCRYSHDLNTSQPAAAMICKFFQKGNCVFGDRCRLASRPMRRTWSCRLPSSAVRTCSVACVWRWCLTRPTPVRDASASCPTAATATCLKCIRKWRSAKTFESKIIK</sequence>
<accession>A0A8C7KIY7</accession>
<keyword evidence="7" id="KW-0833">Ubl conjugation pathway</keyword>
<dbReference type="Proteomes" id="UP000694557">
    <property type="component" value="Unassembled WGS sequence"/>
</dbReference>
<dbReference type="InterPro" id="IPR000571">
    <property type="entry name" value="Znf_CCCH"/>
</dbReference>
<feature type="zinc finger region" description="C3H1-type" evidence="9">
    <location>
        <begin position="16"/>
        <end position="43"/>
    </location>
</feature>
<dbReference type="GO" id="GO:0061630">
    <property type="term" value="F:ubiquitin protein ligase activity"/>
    <property type="evidence" value="ECO:0007669"/>
    <property type="project" value="UniProtKB-EC"/>
</dbReference>
<dbReference type="Ensembl" id="ENSOKIT00005109523.1">
    <property type="protein sequence ID" value="ENSOKIP00005102228.1"/>
    <property type="gene ID" value="ENSOKIG00005044969.1"/>
</dbReference>
<evidence type="ECO:0000313" key="12">
    <source>
        <dbReference type="Proteomes" id="UP000694557"/>
    </source>
</evidence>
<evidence type="ECO:0000259" key="10">
    <source>
        <dbReference type="PROSITE" id="PS50103"/>
    </source>
</evidence>
<feature type="domain" description="C3H1-type" evidence="10">
    <location>
        <begin position="16"/>
        <end position="43"/>
    </location>
</feature>
<dbReference type="PANTHER" id="PTHR11224:SF37">
    <property type="entry name" value="E3 UBIQUITIN-PROTEIN LIGASE MAKORIN-1"/>
    <property type="match status" value="1"/>
</dbReference>
<dbReference type="UniPathway" id="UPA00143"/>
<dbReference type="Pfam" id="PF18044">
    <property type="entry name" value="zf-CCCH_4"/>
    <property type="match status" value="2"/>
</dbReference>
<dbReference type="SMART" id="SM00356">
    <property type="entry name" value="ZnF_C3H1"/>
    <property type="match status" value="2"/>
</dbReference>
<evidence type="ECO:0000256" key="7">
    <source>
        <dbReference type="ARBA" id="ARBA00022786"/>
    </source>
</evidence>
<name>A0A8C7KIY7_ONCKI</name>
<dbReference type="AlphaFoldDB" id="A0A8C7KIY7"/>
<evidence type="ECO:0000256" key="9">
    <source>
        <dbReference type="PROSITE-ProRule" id="PRU00723"/>
    </source>
</evidence>
<evidence type="ECO:0000256" key="1">
    <source>
        <dbReference type="ARBA" id="ARBA00000900"/>
    </source>
</evidence>
<proteinExistence type="predicted"/>
<dbReference type="EC" id="2.3.2.27" evidence="3"/>
<dbReference type="InterPro" id="IPR045072">
    <property type="entry name" value="MKRN-like"/>
</dbReference>
<dbReference type="InterPro" id="IPR041367">
    <property type="entry name" value="Znf-CCCH_4"/>
</dbReference>
<organism evidence="11 12">
    <name type="scientific">Oncorhynchus kisutch</name>
    <name type="common">Coho salmon</name>
    <name type="synonym">Salmo kisutch</name>
    <dbReference type="NCBI Taxonomy" id="8019"/>
    <lineage>
        <taxon>Eukaryota</taxon>
        <taxon>Metazoa</taxon>
        <taxon>Chordata</taxon>
        <taxon>Craniata</taxon>
        <taxon>Vertebrata</taxon>
        <taxon>Euteleostomi</taxon>
        <taxon>Actinopterygii</taxon>
        <taxon>Neopterygii</taxon>
        <taxon>Teleostei</taxon>
        <taxon>Protacanthopterygii</taxon>
        <taxon>Salmoniformes</taxon>
        <taxon>Salmonidae</taxon>
        <taxon>Salmoninae</taxon>
        <taxon>Oncorhynchus</taxon>
    </lineage>
</organism>
<dbReference type="PROSITE" id="PS50103">
    <property type="entry name" value="ZF_C3H1"/>
    <property type="match status" value="2"/>
</dbReference>
<reference evidence="11" key="1">
    <citation type="submission" date="2025-08" db="UniProtKB">
        <authorList>
            <consortium name="Ensembl"/>
        </authorList>
    </citation>
    <scope>IDENTIFICATION</scope>
</reference>
<dbReference type="PANTHER" id="PTHR11224">
    <property type="entry name" value="MAKORIN-RELATED"/>
    <property type="match status" value="1"/>
</dbReference>
<keyword evidence="12" id="KW-1185">Reference proteome</keyword>
<keyword evidence="4 9" id="KW-0479">Metal-binding</keyword>
<evidence type="ECO:0000256" key="4">
    <source>
        <dbReference type="ARBA" id="ARBA00022723"/>
    </source>
</evidence>
<evidence type="ECO:0000256" key="5">
    <source>
        <dbReference type="ARBA" id="ARBA00022737"/>
    </source>
</evidence>
<evidence type="ECO:0000256" key="3">
    <source>
        <dbReference type="ARBA" id="ARBA00012483"/>
    </source>
</evidence>
<dbReference type="InterPro" id="IPR036855">
    <property type="entry name" value="Znf_CCCH_sf"/>
</dbReference>
<evidence type="ECO:0000256" key="6">
    <source>
        <dbReference type="ARBA" id="ARBA00022771"/>
    </source>
</evidence>
<dbReference type="Gene3D" id="3.30.1370.210">
    <property type="match status" value="1"/>
</dbReference>
<comment type="catalytic activity">
    <reaction evidence="1">
        <text>S-ubiquitinyl-[E2 ubiquitin-conjugating enzyme]-L-cysteine + [acceptor protein]-L-lysine = [E2 ubiquitin-conjugating enzyme]-L-cysteine + N(6)-ubiquitinyl-[acceptor protein]-L-lysine.</text>
        <dbReference type="EC" id="2.3.2.27"/>
    </reaction>
</comment>
<feature type="zinc finger region" description="C3H1-type" evidence="9">
    <location>
        <begin position="47"/>
        <end position="75"/>
    </location>
</feature>
<evidence type="ECO:0000256" key="8">
    <source>
        <dbReference type="ARBA" id="ARBA00022833"/>
    </source>
</evidence>
<feature type="domain" description="C3H1-type" evidence="10">
    <location>
        <begin position="47"/>
        <end position="75"/>
    </location>
</feature>
<evidence type="ECO:0000313" key="11">
    <source>
        <dbReference type="Ensembl" id="ENSOKIP00005102228.1"/>
    </source>
</evidence>
<dbReference type="SUPFAM" id="SSF90229">
    <property type="entry name" value="CCCH zinc finger"/>
    <property type="match status" value="2"/>
</dbReference>
<reference evidence="11" key="2">
    <citation type="submission" date="2025-09" db="UniProtKB">
        <authorList>
            <consortium name="Ensembl"/>
        </authorList>
    </citation>
    <scope>IDENTIFICATION</scope>
</reference>
<protein>
    <recommendedName>
        <fullName evidence="3">RING-type E3 ubiquitin transferase</fullName>
        <ecNumber evidence="3">2.3.2.27</ecNumber>
    </recommendedName>
</protein>
<keyword evidence="6 9" id="KW-0863">Zinc-finger</keyword>
<evidence type="ECO:0000256" key="2">
    <source>
        <dbReference type="ARBA" id="ARBA00004906"/>
    </source>
</evidence>